<evidence type="ECO:0000313" key="1">
    <source>
        <dbReference type="EMBL" id="KAJ7026794.1"/>
    </source>
</evidence>
<keyword evidence="2" id="KW-1185">Reference proteome</keyword>
<name>A0AAD6SF63_9AGAR</name>
<dbReference type="AlphaFoldDB" id="A0AAD6SF63"/>
<sequence>MSWLRSLSSSIILSILPSKKAPEIEGTMTKLADVPAPKFFQRRGNYGATAIIYNKNSELRMIDYVMGDECKTEEGFMDNLGSTDRITRDQQMGFPGSSPHQNPFASPTLYSWLQLPMG</sequence>
<reference evidence="1" key="1">
    <citation type="submission" date="2023-03" db="EMBL/GenBank/DDBJ databases">
        <title>Massive genome expansion in bonnet fungi (Mycena s.s.) driven by repeated elements and novel gene families across ecological guilds.</title>
        <authorList>
            <consortium name="Lawrence Berkeley National Laboratory"/>
            <person name="Harder C.B."/>
            <person name="Miyauchi S."/>
            <person name="Viragh M."/>
            <person name="Kuo A."/>
            <person name="Thoen E."/>
            <person name="Andreopoulos B."/>
            <person name="Lu D."/>
            <person name="Skrede I."/>
            <person name="Drula E."/>
            <person name="Henrissat B."/>
            <person name="Morin E."/>
            <person name="Kohler A."/>
            <person name="Barry K."/>
            <person name="LaButti K."/>
            <person name="Morin E."/>
            <person name="Salamov A."/>
            <person name="Lipzen A."/>
            <person name="Mereny Z."/>
            <person name="Hegedus B."/>
            <person name="Baldrian P."/>
            <person name="Stursova M."/>
            <person name="Weitz H."/>
            <person name="Taylor A."/>
            <person name="Grigoriev I.V."/>
            <person name="Nagy L.G."/>
            <person name="Martin F."/>
            <person name="Kauserud H."/>
        </authorList>
    </citation>
    <scope>NUCLEOTIDE SEQUENCE</scope>
    <source>
        <strain evidence="1">CBHHK200</strain>
    </source>
</reference>
<dbReference type="EMBL" id="JARJCM010000133">
    <property type="protein sequence ID" value="KAJ7026794.1"/>
    <property type="molecule type" value="Genomic_DNA"/>
</dbReference>
<organism evidence="1 2">
    <name type="scientific">Mycena alexandri</name>
    <dbReference type="NCBI Taxonomy" id="1745969"/>
    <lineage>
        <taxon>Eukaryota</taxon>
        <taxon>Fungi</taxon>
        <taxon>Dikarya</taxon>
        <taxon>Basidiomycota</taxon>
        <taxon>Agaricomycotina</taxon>
        <taxon>Agaricomycetes</taxon>
        <taxon>Agaricomycetidae</taxon>
        <taxon>Agaricales</taxon>
        <taxon>Marasmiineae</taxon>
        <taxon>Mycenaceae</taxon>
        <taxon>Mycena</taxon>
    </lineage>
</organism>
<evidence type="ECO:0000313" key="2">
    <source>
        <dbReference type="Proteomes" id="UP001218188"/>
    </source>
</evidence>
<comment type="caution">
    <text evidence="1">The sequence shown here is derived from an EMBL/GenBank/DDBJ whole genome shotgun (WGS) entry which is preliminary data.</text>
</comment>
<protein>
    <submittedName>
        <fullName evidence="1">Uncharacterized protein</fullName>
    </submittedName>
</protein>
<accession>A0AAD6SF63</accession>
<gene>
    <name evidence="1" type="ORF">C8F04DRAFT_1190188</name>
</gene>
<proteinExistence type="predicted"/>
<dbReference type="Proteomes" id="UP001218188">
    <property type="component" value="Unassembled WGS sequence"/>
</dbReference>